<dbReference type="Pfam" id="PF00248">
    <property type="entry name" value="Aldo_ket_red"/>
    <property type="match status" value="1"/>
</dbReference>
<evidence type="ECO:0000313" key="2">
    <source>
        <dbReference type="EMBL" id="MBM3316568.1"/>
    </source>
</evidence>
<organism evidence="2 3">
    <name type="scientific">Eiseniibacteriota bacterium</name>
    <dbReference type="NCBI Taxonomy" id="2212470"/>
    <lineage>
        <taxon>Bacteria</taxon>
        <taxon>Candidatus Eiseniibacteriota</taxon>
    </lineage>
</organism>
<proteinExistence type="predicted"/>
<evidence type="ECO:0000259" key="1">
    <source>
        <dbReference type="Pfam" id="PF00248"/>
    </source>
</evidence>
<dbReference type="Proteomes" id="UP000748308">
    <property type="component" value="Unassembled WGS sequence"/>
</dbReference>
<gene>
    <name evidence="2" type="ORF">FJY75_01820</name>
</gene>
<dbReference type="InterPro" id="IPR053135">
    <property type="entry name" value="AKR2_Oxidoreductase"/>
</dbReference>
<dbReference type="PANTHER" id="PTHR43312">
    <property type="entry name" value="D-THREO-ALDOSE 1-DEHYDROGENASE"/>
    <property type="match status" value="1"/>
</dbReference>
<name>A0A937X650_UNCEI</name>
<dbReference type="AlphaFoldDB" id="A0A937X650"/>
<dbReference type="Gene3D" id="3.20.20.100">
    <property type="entry name" value="NADP-dependent oxidoreductase domain"/>
    <property type="match status" value="1"/>
</dbReference>
<accession>A0A937X650</accession>
<dbReference type="SUPFAM" id="SSF51430">
    <property type="entry name" value="NAD(P)-linked oxidoreductase"/>
    <property type="match status" value="1"/>
</dbReference>
<dbReference type="InterPro" id="IPR036812">
    <property type="entry name" value="NAD(P)_OxRdtase_dom_sf"/>
</dbReference>
<comment type="caution">
    <text evidence="2">The sequence shown here is derived from an EMBL/GenBank/DDBJ whole genome shotgun (WGS) entry which is preliminary data.</text>
</comment>
<protein>
    <submittedName>
        <fullName evidence="2">Aldo/keto reductase</fullName>
    </submittedName>
</protein>
<sequence length="184" mass="19947">DEMVLCTKLGLDAASTRESIFARLDACLERLQTDHVDILMIHGGDLGALANPEVYEAFDSLKARGKIRFSGVSHHGPNISTELRPVVEEGRLDVILCSYDPLGDPGLPDFLEAARRKGIGLVAMKVFASARAEALPEFASGDQPFHLAALRWGLKNSGMHTVLVSMNMMDQVDEYIQVSGAALP</sequence>
<dbReference type="InterPro" id="IPR023210">
    <property type="entry name" value="NADP_OxRdtase_dom"/>
</dbReference>
<dbReference type="EMBL" id="VGIY01000023">
    <property type="protein sequence ID" value="MBM3316568.1"/>
    <property type="molecule type" value="Genomic_DNA"/>
</dbReference>
<feature type="domain" description="NADP-dependent oxidoreductase" evidence="1">
    <location>
        <begin position="1"/>
        <end position="129"/>
    </location>
</feature>
<feature type="non-terminal residue" evidence="2">
    <location>
        <position position="1"/>
    </location>
</feature>
<dbReference type="PANTHER" id="PTHR43312:SF1">
    <property type="entry name" value="NADP-DEPENDENT OXIDOREDUCTASE DOMAIN-CONTAINING PROTEIN"/>
    <property type="match status" value="1"/>
</dbReference>
<evidence type="ECO:0000313" key="3">
    <source>
        <dbReference type="Proteomes" id="UP000748308"/>
    </source>
</evidence>
<reference evidence="2" key="1">
    <citation type="submission" date="2019-03" db="EMBL/GenBank/DDBJ databases">
        <title>Lake Tanganyika Metagenome-Assembled Genomes (MAGs).</title>
        <authorList>
            <person name="Tran P."/>
        </authorList>
    </citation>
    <scope>NUCLEOTIDE SEQUENCE</scope>
    <source>
        <strain evidence="2">M_DeepCast_400m_m2_100</strain>
    </source>
</reference>